<organism evidence="1">
    <name type="scientific">marine sediment metagenome</name>
    <dbReference type="NCBI Taxonomy" id="412755"/>
    <lineage>
        <taxon>unclassified sequences</taxon>
        <taxon>metagenomes</taxon>
        <taxon>ecological metagenomes</taxon>
    </lineage>
</organism>
<feature type="non-terminal residue" evidence="1">
    <location>
        <position position="1"/>
    </location>
</feature>
<dbReference type="AlphaFoldDB" id="X1STQ7"/>
<comment type="caution">
    <text evidence="1">The sequence shown here is derived from an EMBL/GenBank/DDBJ whole genome shotgun (WGS) entry which is preliminary data.</text>
</comment>
<evidence type="ECO:0000313" key="1">
    <source>
        <dbReference type="EMBL" id="GAI71209.1"/>
    </source>
</evidence>
<dbReference type="EMBL" id="BARW01003833">
    <property type="protein sequence ID" value="GAI71209.1"/>
    <property type="molecule type" value="Genomic_DNA"/>
</dbReference>
<dbReference type="InterPro" id="IPR036514">
    <property type="entry name" value="SGNH_hydro_sf"/>
</dbReference>
<dbReference type="SUPFAM" id="SSF52266">
    <property type="entry name" value="SGNH hydrolase"/>
    <property type="match status" value="1"/>
</dbReference>
<sequence>NSLPPFIGEDLDNTWNKELAKLAEVIKRLSTIYSNTTYINIQAPFIPLLSKGNTSPKKLHFTLDGVHLNKAGVDIIANEFQQVILCV</sequence>
<evidence type="ECO:0008006" key="2">
    <source>
        <dbReference type="Google" id="ProtNLM"/>
    </source>
</evidence>
<proteinExistence type="predicted"/>
<reference evidence="1" key="1">
    <citation type="journal article" date="2014" name="Front. Microbiol.">
        <title>High frequency of phylogenetically diverse reductive dehalogenase-homologous genes in deep subseafloor sedimentary metagenomes.</title>
        <authorList>
            <person name="Kawai M."/>
            <person name="Futagami T."/>
            <person name="Toyoda A."/>
            <person name="Takaki Y."/>
            <person name="Nishi S."/>
            <person name="Hori S."/>
            <person name="Arai W."/>
            <person name="Tsubouchi T."/>
            <person name="Morono Y."/>
            <person name="Uchiyama I."/>
            <person name="Ito T."/>
            <person name="Fujiyama A."/>
            <person name="Inagaki F."/>
            <person name="Takami H."/>
        </authorList>
    </citation>
    <scope>NUCLEOTIDE SEQUENCE</scope>
    <source>
        <strain evidence="1">Expedition CK06-06</strain>
    </source>
</reference>
<protein>
    <recommendedName>
        <fullName evidence="2">SGNH hydrolase-type esterase domain-containing protein</fullName>
    </recommendedName>
</protein>
<name>X1STQ7_9ZZZZ</name>
<accession>X1STQ7</accession>
<gene>
    <name evidence="1" type="ORF">S12H4_09446</name>
</gene>
<dbReference type="Gene3D" id="3.40.50.1110">
    <property type="entry name" value="SGNH hydrolase"/>
    <property type="match status" value="1"/>
</dbReference>